<feature type="compositionally biased region" description="Basic residues" evidence="1">
    <location>
        <begin position="72"/>
        <end position="81"/>
    </location>
</feature>
<reference evidence="2" key="1">
    <citation type="journal article" date="2009" name="PLoS Genet.">
        <title>Sequencing, mapping, and analysis of 27,455 maize full-length cDNAs.</title>
        <authorList>
            <person name="Soderlund C."/>
            <person name="Descour A."/>
            <person name="Kudrna D."/>
            <person name="Bomhoff M."/>
            <person name="Boyd L."/>
            <person name="Currie J."/>
            <person name="Angelova A."/>
            <person name="Collura K."/>
            <person name="Wissotski M."/>
            <person name="Ashley E."/>
            <person name="Morrow D."/>
            <person name="Fernandes J."/>
            <person name="Walbot V."/>
            <person name="Yu Y."/>
        </authorList>
    </citation>
    <scope>NUCLEOTIDE SEQUENCE</scope>
    <source>
        <strain evidence="2">B73</strain>
    </source>
</reference>
<proteinExistence type="evidence at transcript level"/>
<dbReference type="RefSeq" id="XP_020402771.1">
    <property type="nucleotide sequence ID" value="XM_020547182.3"/>
</dbReference>
<organism evidence="2">
    <name type="scientific">Zea mays</name>
    <name type="common">Maize</name>
    <dbReference type="NCBI Taxonomy" id="4577"/>
    <lineage>
        <taxon>Eukaryota</taxon>
        <taxon>Viridiplantae</taxon>
        <taxon>Streptophyta</taxon>
        <taxon>Embryophyta</taxon>
        <taxon>Tracheophyta</taxon>
        <taxon>Spermatophyta</taxon>
        <taxon>Magnoliopsida</taxon>
        <taxon>Liliopsida</taxon>
        <taxon>Poales</taxon>
        <taxon>Poaceae</taxon>
        <taxon>PACMAD clade</taxon>
        <taxon>Panicoideae</taxon>
        <taxon>Andropogonodae</taxon>
        <taxon>Andropogoneae</taxon>
        <taxon>Tripsacinae</taxon>
        <taxon>Zea</taxon>
    </lineage>
</organism>
<protein>
    <submittedName>
        <fullName evidence="2">Uncharacterized protein</fullName>
    </submittedName>
</protein>
<dbReference type="EMBL" id="BT069126">
    <property type="protein sequence ID" value="ACN36023.1"/>
    <property type="molecule type" value="mRNA"/>
</dbReference>
<dbReference type="GeneID" id="100384090"/>
<feature type="region of interest" description="Disordered" evidence="1">
    <location>
        <begin position="67"/>
        <end position="87"/>
    </location>
</feature>
<accession>C0PLF7</accession>
<name>C0PLF7_MAIZE</name>
<feature type="region of interest" description="Disordered" evidence="1">
    <location>
        <begin position="109"/>
        <end position="163"/>
    </location>
</feature>
<dbReference type="AlphaFoldDB" id="C0PLF7"/>
<dbReference type="KEGG" id="zma:100384090"/>
<sequence>MIADSILSPAASKRRTCSVSSSPRFHRCRSSTHIGTYTHFTLANRRRSIKRQSKNEISLRVDGVVDGMRKTSNTRRRQKGCPRHDTPLEHLDKHLTCTATQGLQRKALKRGDSTSMAEGVDEVERRGAGRARLAQKQRGAGTASADRAGDGRLGRRGRRAVGS</sequence>
<feature type="compositionally biased region" description="Basic residues" evidence="1">
    <location>
        <begin position="154"/>
        <end position="163"/>
    </location>
</feature>
<evidence type="ECO:0000313" key="2">
    <source>
        <dbReference type="EMBL" id="ACN36023.1"/>
    </source>
</evidence>
<evidence type="ECO:0000256" key="1">
    <source>
        <dbReference type="SAM" id="MobiDB-lite"/>
    </source>
</evidence>
<reference evidence="2" key="2">
    <citation type="submission" date="2012-06" db="EMBL/GenBank/DDBJ databases">
        <authorList>
            <person name="Yu Y."/>
            <person name="Currie J."/>
            <person name="Lomeli R."/>
            <person name="Angelova A."/>
            <person name="Collura K."/>
            <person name="Wissotski M."/>
            <person name="Campos D."/>
            <person name="Kudrna D."/>
            <person name="Golser W."/>
            <person name="Ashely E."/>
            <person name="Descour A."/>
            <person name="Fernandes J."/>
            <person name="Soderlund C."/>
            <person name="Walbot V."/>
        </authorList>
    </citation>
    <scope>NUCLEOTIDE SEQUENCE</scope>
    <source>
        <strain evidence="2">B73</strain>
    </source>
</reference>